<keyword evidence="1" id="KW-0808">Transferase</keyword>
<keyword evidence="2" id="KW-1133">Transmembrane helix</keyword>
<dbReference type="SUPFAM" id="SSF53448">
    <property type="entry name" value="Nucleotide-diphospho-sugar transferases"/>
    <property type="match status" value="1"/>
</dbReference>
<dbReference type="GO" id="GO:0000030">
    <property type="term" value="F:mannosyltransferase activity"/>
    <property type="evidence" value="ECO:0007669"/>
    <property type="project" value="TreeGrafter"/>
</dbReference>
<dbReference type="GO" id="GO:0016020">
    <property type="term" value="C:membrane"/>
    <property type="evidence" value="ECO:0007669"/>
    <property type="project" value="GOC"/>
</dbReference>
<dbReference type="Gene3D" id="3.90.550.20">
    <property type="match status" value="1"/>
</dbReference>
<dbReference type="PANTHER" id="PTHR32385:SF15">
    <property type="entry name" value="INOSITOL PHOSPHOCERAMIDE MANNOSYLTRANSFERASE 1"/>
    <property type="match status" value="1"/>
</dbReference>
<keyword evidence="4" id="KW-1185">Reference proteome</keyword>
<sequence>MLHHCRSFRDKSTVGTLLVGVLVLLALHWLISLEMQQDEVARFAALRIPDDPNFVPFRISSIEDLPTKGVPRIPRRIHQTWQSAMVPTTLQPWIECTLTGNTGYGQDDSARELLKHKYPSLLPVFENYSENIRRADTLRYVVLHEYGGVYADMDMESLKPLDPLIIKYSCFLGQEPYEHSIMDTNFQGLVINALMGCRAGHPFFKMVINILPDFSHMWNVLDSTGPHFLTYAYRTYSKTYPDYSLNHEQWSLPGTCRILLSN</sequence>
<dbReference type="InterPro" id="IPR029044">
    <property type="entry name" value="Nucleotide-diphossugar_trans"/>
</dbReference>
<evidence type="ECO:0000313" key="4">
    <source>
        <dbReference type="Proteomes" id="UP000245119"/>
    </source>
</evidence>
<dbReference type="AlphaFoldDB" id="A0A2T7NF16"/>
<keyword evidence="2" id="KW-0812">Transmembrane</keyword>
<keyword evidence="2" id="KW-0472">Membrane</keyword>
<proteinExistence type="predicted"/>
<comment type="caution">
    <text evidence="3">The sequence shown here is derived from an EMBL/GenBank/DDBJ whole genome shotgun (WGS) entry which is preliminary data.</text>
</comment>
<organism evidence="3 4">
    <name type="scientific">Pomacea canaliculata</name>
    <name type="common">Golden apple snail</name>
    <dbReference type="NCBI Taxonomy" id="400727"/>
    <lineage>
        <taxon>Eukaryota</taxon>
        <taxon>Metazoa</taxon>
        <taxon>Spiralia</taxon>
        <taxon>Lophotrochozoa</taxon>
        <taxon>Mollusca</taxon>
        <taxon>Gastropoda</taxon>
        <taxon>Caenogastropoda</taxon>
        <taxon>Architaenioglossa</taxon>
        <taxon>Ampullarioidea</taxon>
        <taxon>Ampullariidae</taxon>
        <taxon>Pomacea</taxon>
    </lineage>
</organism>
<evidence type="ECO:0000256" key="2">
    <source>
        <dbReference type="SAM" id="Phobius"/>
    </source>
</evidence>
<accession>A0A2T7NF16</accession>
<dbReference type="EMBL" id="PZQS01000013">
    <property type="protein sequence ID" value="PVD19779.1"/>
    <property type="molecule type" value="Genomic_DNA"/>
</dbReference>
<protein>
    <recommendedName>
        <fullName evidence="5">Alpha-1,4-N-acetylglucosaminyltransferase</fullName>
    </recommendedName>
</protein>
<gene>
    <name evidence="3" type="ORF">C0Q70_20270</name>
</gene>
<name>A0A2T7NF16_POMCA</name>
<evidence type="ECO:0000256" key="1">
    <source>
        <dbReference type="ARBA" id="ARBA00022679"/>
    </source>
</evidence>
<dbReference type="InterPro" id="IPR007577">
    <property type="entry name" value="GlycoTrfase_DXD_sugar-bd_CS"/>
</dbReference>
<evidence type="ECO:0008006" key="5">
    <source>
        <dbReference type="Google" id="ProtNLM"/>
    </source>
</evidence>
<reference evidence="3 4" key="1">
    <citation type="submission" date="2018-04" db="EMBL/GenBank/DDBJ databases">
        <title>The genome of golden apple snail Pomacea canaliculata provides insight into stress tolerance and invasive adaptation.</title>
        <authorList>
            <person name="Liu C."/>
            <person name="Liu B."/>
            <person name="Ren Y."/>
            <person name="Zhang Y."/>
            <person name="Wang H."/>
            <person name="Li S."/>
            <person name="Jiang F."/>
            <person name="Yin L."/>
            <person name="Zhang G."/>
            <person name="Qian W."/>
            <person name="Fan W."/>
        </authorList>
    </citation>
    <scope>NUCLEOTIDE SEQUENCE [LARGE SCALE GENOMIC DNA]</scope>
    <source>
        <strain evidence="3">SZHN2017</strain>
        <tissue evidence="3">Muscle</tissue>
    </source>
</reference>
<dbReference type="PANTHER" id="PTHR32385">
    <property type="entry name" value="MANNOSYL PHOSPHORYLINOSITOL CERAMIDE SYNTHASE"/>
    <property type="match status" value="1"/>
</dbReference>
<dbReference type="InterPro" id="IPR051706">
    <property type="entry name" value="Glycosyltransferase_domain"/>
</dbReference>
<dbReference type="OrthoDB" id="9997758at2759"/>
<dbReference type="Proteomes" id="UP000245119">
    <property type="component" value="Linkage Group LG13"/>
</dbReference>
<evidence type="ECO:0000313" key="3">
    <source>
        <dbReference type="EMBL" id="PVD19779.1"/>
    </source>
</evidence>
<feature type="transmembrane region" description="Helical" evidence="2">
    <location>
        <begin position="12"/>
        <end position="31"/>
    </location>
</feature>
<dbReference type="Pfam" id="PF04488">
    <property type="entry name" value="Gly_transf_sug"/>
    <property type="match status" value="1"/>
</dbReference>
<dbReference type="GO" id="GO:0051999">
    <property type="term" value="P:mannosyl-inositol phosphorylceramide biosynthetic process"/>
    <property type="evidence" value="ECO:0007669"/>
    <property type="project" value="TreeGrafter"/>
</dbReference>